<evidence type="ECO:0000256" key="2">
    <source>
        <dbReference type="ARBA" id="ARBA00006597"/>
    </source>
</evidence>
<dbReference type="InterPro" id="IPR003482">
    <property type="entry name" value="Whib"/>
</dbReference>
<keyword evidence="5" id="KW-0408">Iron</keyword>
<dbReference type="EMBL" id="CAFBOF010000006">
    <property type="protein sequence ID" value="CAB4971912.1"/>
    <property type="molecule type" value="Genomic_DNA"/>
</dbReference>
<evidence type="ECO:0000313" key="13">
    <source>
        <dbReference type="EMBL" id="CAB4904092.1"/>
    </source>
</evidence>
<evidence type="ECO:0000256" key="4">
    <source>
        <dbReference type="ARBA" id="ARBA00022723"/>
    </source>
</evidence>
<evidence type="ECO:0000313" key="12">
    <source>
        <dbReference type="EMBL" id="CAB4737498.1"/>
    </source>
</evidence>
<dbReference type="PROSITE" id="PS51674">
    <property type="entry name" value="4FE4S_WBL"/>
    <property type="match status" value="1"/>
</dbReference>
<evidence type="ECO:0000313" key="15">
    <source>
        <dbReference type="EMBL" id="CAB5021082.1"/>
    </source>
</evidence>
<comment type="cofactor">
    <cofactor evidence="1">
        <name>[4Fe-4S] cluster</name>
        <dbReference type="ChEBI" id="CHEBI:49883"/>
    </cofactor>
</comment>
<keyword evidence="6" id="KW-0411">Iron-sulfur</keyword>
<dbReference type="Pfam" id="PF02467">
    <property type="entry name" value="Whib"/>
    <property type="match status" value="1"/>
</dbReference>
<evidence type="ECO:0000256" key="6">
    <source>
        <dbReference type="ARBA" id="ARBA00023014"/>
    </source>
</evidence>
<gene>
    <name evidence="12" type="ORF">UFOPK2683_01669</name>
    <name evidence="13" type="ORF">UFOPK3605_00651</name>
    <name evidence="14" type="ORF">UFOPK3897_00504</name>
    <name evidence="15" type="ORF">UFOPK4121_00663</name>
</gene>
<name>A0A6J6SS38_9ZZZZ</name>
<evidence type="ECO:0000259" key="11">
    <source>
        <dbReference type="PROSITE" id="PS51674"/>
    </source>
</evidence>
<sequence length="110" mass="12029">MSVIEIEAEVEVAPGRARCADGTGQLTALFFSEDLGDIARAKAFCRGCEVRSDCLAGAVERVEPWGVWGGELVVNGRISANRRRRGRPPKEPRAEVVLPDTWELTYAEIA</sequence>
<keyword evidence="8" id="KW-0238">DNA-binding</keyword>
<reference evidence="12" key="1">
    <citation type="submission" date="2020-05" db="EMBL/GenBank/DDBJ databases">
        <authorList>
            <person name="Chiriac C."/>
            <person name="Salcher M."/>
            <person name="Ghai R."/>
            <person name="Kavagutti S V."/>
        </authorList>
    </citation>
    <scope>NUCLEOTIDE SEQUENCE</scope>
</reference>
<dbReference type="AlphaFoldDB" id="A0A6J6SS38"/>
<dbReference type="PANTHER" id="PTHR38839:SF2">
    <property type="entry name" value="TRANSCRIPTIONAL REGULATOR WHIB7-RELATED"/>
    <property type="match status" value="1"/>
</dbReference>
<evidence type="ECO:0000256" key="9">
    <source>
        <dbReference type="ARBA" id="ARBA00023157"/>
    </source>
</evidence>
<keyword evidence="3" id="KW-0004">4Fe-4S</keyword>
<keyword evidence="7" id="KW-0805">Transcription regulation</keyword>
<evidence type="ECO:0000256" key="5">
    <source>
        <dbReference type="ARBA" id="ARBA00023004"/>
    </source>
</evidence>
<dbReference type="GO" id="GO:0045892">
    <property type="term" value="P:negative regulation of DNA-templated transcription"/>
    <property type="evidence" value="ECO:0007669"/>
    <property type="project" value="TreeGrafter"/>
</dbReference>
<organism evidence="12">
    <name type="scientific">freshwater metagenome</name>
    <dbReference type="NCBI Taxonomy" id="449393"/>
    <lineage>
        <taxon>unclassified sequences</taxon>
        <taxon>metagenomes</taxon>
        <taxon>ecological metagenomes</taxon>
    </lineage>
</organism>
<keyword evidence="4" id="KW-0479">Metal-binding</keyword>
<feature type="domain" description="4Fe-4S Wbl-type" evidence="11">
    <location>
        <begin position="18"/>
        <end position="78"/>
    </location>
</feature>
<dbReference type="GO" id="GO:0051539">
    <property type="term" value="F:4 iron, 4 sulfur cluster binding"/>
    <property type="evidence" value="ECO:0007669"/>
    <property type="project" value="UniProtKB-KW"/>
</dbReference>
<protein>
    <submittedName>
        <fullName evidence="12">Unannotated protein</fullName>
    </submittedName>
</protein>
<evidence type="ECO:0000256" key="8">
    <source>
        <dbReference type="ARBA" id="ARBA00023125"/>
    </source>
</evidence>
<proteinExistence type="inferred from homology"/>
<keyword evidence="10" id="KW-0804">Transcription</keyword>
<dbReference type="EMBL" id="CAEZYK010000156">
    <property type="protein sequence ID" value="CAB4737498.1"/>
    <property type="molecule type" value="Genomic_DNA"/>
</dbReference>
<dbReference type="EMBL" id="CAFBPQ010000014">
    <property type="protein sequence ID" value="CAB5021082.1"/>
    <property type="molecule type" value="Genomic_DNA"/>
</dbReference>
<dbReference type="GO" id="GO:0047134">
    <property type="term" value="F:protein-disulfide reductase [NAD(P)H] activity"/>
    <property type="evidence" value="ECO:0007669"/>
    <property type="project" value="TreeGrafter"/>
</dbReference>
<evidence type="ECO:0000256" key="3">
    <source>
        <dbReference type="ARBA" id="ARBA00022485"/>
    </source>
</evidence>
<dbReference type="GO" id="GO:0003677">
    <property type="term" value="F:DNA binding"/>
    <property type="evidence" value="ECO:0007669"/>
    <property type="project" value="UniProtKB-KW"/>
</dbReference>
<dbReference type="EMBL" id="CAFBMM010000023">
    <property type="protein sequence ID" value="CAB4904092.1"/>
    <property type="molecule type" value="Genomic_DNA"/>
</dbReference>
<evidence type="ECO:0000256" key="7">
    <source>
        <dbReference type="ARBA" id="ARBA00023015"/>
    </source>
</evidence>
<evidence type="ECO:0000256" key="1">
    <source>
        <dbReference type="ARBA" id="ARBA00001966"/>
    </source>
</evidence>
<dbReference type="GO" id="GO:0046872">
    <property type="term" value="F:metal ion binding"/>
    <property type="evidence" value="ECO:0007669"/>
    <property type="project" value="UniProtKB-KW"/>
</dbReference>
<comment type="similarity">
    <text evidence="2">Belongs to the WhiB family.</text>
</comment>
<evidence type="ECO:0000256" key="10">
    <source>
        <dbReference type="ARBA" id="ARBA00023163"/>
    </source>
</evidence>
<dbReference type="InterPro" id="IPR034768">
    <property type="entry name" value="4FE4S_WBL"/>
</dbReference>
<keyword evidence="9" id="KW-1015">Disulfide bond</keyword>
<dbReference type="GO" id="GO:0045454">
    <property type="term" value="P:cell redox homeostasis"/>
    <property type="evidence" value="ECO:0007669"/>
    <property type="project" value="TreeGrafter"/>
</dbReference>
<accession>A0A6J6SS38</accession>
<dbReference type="PANTHER" id="PTHR38839">
    <property type="entry name" value="TRANSCRIPTIONAL REGULATOR WHID-RELATED"/>
    <property type="match status" value="1"/>
</dbReference>
<evidence type="ECO:0000313" key="14">
    <source>
        <dbReference type="EMBL" id="CAB4971912.1"/>
    </source>
</evidence>